<reference evidence="2" key="1">
    <citation type="submission" date="2014-09" db="EMBL/GenBank/DDBJ databases">
        <authorList>
            <person name="Mudge J."/>
            <person name="Ramaraj T."/>
            <person name="Lindquist I.E."/>
            <person name="Bharti A.K."/>
            <person name="Sundararajan A."/>
            <person name="Cameron C.T."/>
            <person name="Woodward J.E."/>
            <person name="May G.D."/>
            <person name="Brubaker C."/>
            <person name="Broadhvest J."/>
            <person name="Wilkins T.A."/>
        </authorList>
    </citation>
    <scope>NUCLEOTIDE SEQUENCE</scope>
    <source>
        <strain evidence="2">cv. AKA8401</strain>
    </source>
</reference>
<gene>
    <name evidence="1" type="ORF">F383_29169</name>
</gene>
<dbReference type="EMBL" id="KN422526">
    <property type="protein sequence ID" value="KHG22689.1"/>
    <property type="molecule type" value="Genomic_DNA"/>
</dbReference>
<organism evidence="1 2">
    <name type="scientific">Gossypium arboreum</name>
    <name type="common">Tree cotton</name>
    <name type="synonym">Gossypium nanking</name>
    <dbReference type="NCBI Taxonomy" id="29729"/>
    <lineage>
        <taxon>Eukaryota</taxon>
        <taxon>Viridiplantae</taxon>
        <taxon>Streptophyta</taxon>
        <taxon>Embryophyta</taxon>
        <taxon>Tracheophyta</taxon>
        <taxon>Spermatophyta</taxon>
        <taxon>Magnoliopsida</taxon>
        <taxon>eudicotyledons</taxon>
        <taxon>Gunneridae</taxon>
        <taxon>Pentapetalae</taxon>
        <taxon>rosids</taxon>
        <taxon>malvids</taxon>
        <taxon>Malvales</taxon>
        <taxon>Malvaceae</taxon>
        <taxon>Malvoideae</taxon>
        <taxon>Gossypium</taxon>
    </lineage>
</organism>
<name>A0A0B0PE29_GOSAR</name>
<accession>A0A0B0PE29</accession>
<dbReference type="Proteomes" id="UP000032142">
    <property type="component" value="Unassembled WGS sequence"/>
</dbReference>
<sequence length="32" mass="3759">MLTRVVGQNVSYTMLLTRPVENLQQMQDLSHR</sequence>
<evidence type="ECO:0000313" key="1">
    <source>
        <dbReference type="EMBL" id="KHG22689.1"/>
    </source>
</evidence>
<evidence type="ECO:0000313" key="2">
    <source>
        <dbReference type="Proteomes" id="UP000032142"/>
    </source>
</evidence>
<protein>
    <submittedName>
        <fullName evidence="1">Uncharacterized protein</fullName>
    </submittedName>
</protein>
<proteinExistence type="predicted"/>
<keyword evidence="2" id="KW-1185">Reference proteome</keyword>
<dbReference type="AlphaFoldDB" id="A0A0B0PE29"/>